<dbReference type="InterPro" id="IPR003918">
    <property type="entry name" value="NADH_UbQ_OxRdtase"/>
</dbReference>
<evidence type="ECO:0000256" key="5">
    <source>
        <dbReference type="ARBA" id="ARBA00022989"/>
    </source>
</evidence>
<dbReference type="InterPro" id="IPR050586">
    <property type="entry name" value="CPA3_Na-H_Antiporter_D"/>
</dbReference>
<comment type="similarity">
    <text evidence="2">Belongs to the CPA3 antiporters (TC 2.A.63) subunit D family.</text>
</comment>
<evidence type="ECO:0000256" key="4">
    <source>
        <dbReference type="ARBA" id="ARBA00022692"/>
    </source>
</evidence>
<accession>A0ABT0GUJ0</accession>
<comment type="subcellular location">
    <subcellularLocation>
        <location evidence="1">Cell membrane</location>
        <topology evidence="1">Multi-pass membrane protein</topology>
    </subcellularLocation>
    <subcellularLocation>
        <location evidence="7">Membrane</location>
        <topology evidence="7">Multi-pass membrane protein</topology>
    </subcellularLocation>
</comment>
<feature type="transmembrane region" description="Helical" evidence="8">
    <location>
        <begin position="475"/>
        <end position="498"/>
    </location>
</feature>
<comment type="caution">
    <text evidence="10">The sequence shown here is derived from an EMBL/GenBank/DDBJ whole genome shotgun (WGS) entry which is preliminary data.</text>
</comment>
<dbReference type="PRINTS" id="PR01437">
    <property type="entry name" value="NUOXDRDTASE4"/>
</dbReference>
<evidence type="ECO:0000256" key="3">
    <source>
        <dbReference type="ARBA" id="ARBA00022475"/>
    </source>
</evidence>
<dbReference type="Proteomes" id="UP001431221">
    <property type="component" value="Unassembled WGS sequence"/>
</dbReference>
<evidence type="ECO:0000256" key="7">
    <source>
        <dbReference type="RuleBase" id="RU000320"/>
    </source>
</evidence>
<evidence type="ECO:0000256" key="8">
    <source>
        <dbReference type="SAM" id="Phobius"/>
    </source>
</evidence>
<feature type="transmembrane region" description="Helical" evidence="8">
    <location>
        <begin position="24"/>
        <end position="43"/>
    </location>
</feature>
<name>A0ABT0GUJ0_9HYPH</name>
<sequence>MAGSPVSVDYSQAMNLSAVPAGDWLVVAPTLITLLGGSLCLMLRKNTDLQPKLGIGFLALLVLANFGLLVRVLDYGVISMVMGSWLPPFGIAFTVDALGATLSLIGSIVALCAGIYGAASVDNTGRRYGFYPFLLLLMTGVCGAFITGDIFNLYVWFEVLLISSYGLLVLGNDRIQLDGAVKYGVLNLIGTNLFLIATGLLYGIFGTLNMADLAQKVAALDNPASGTLATVAALYFLAFAMKAAAFPVNFWLPASYHTPNVVVSAVFAGLLTKVGVYALIRVFVLILPASRGYMADVIALVAIATLLTGALGALAQSELRRLFGYLVIAGIGSMLAGVAVGSTLAVSGAIFYAVHSIIVMTALYLAAGIMNLMSGSYDLRKLGGLYQKSAGFAGVFLVLGFAVSGLPPFSGFWPKVILVDAAFQDGRAWLGAAILVSGFLTTLAMGRVWIYAFWRGGPEGTPDGQSVAAAGTDTGQLSGAAVWLPIGILTALVVYFGLQPEWMLELSTQGATGVVEPLGYLRSVFGGEG</sequence>
<feature type="transmembrane region" description="Helical" evidence="8">
    <location>
        <begin position="322"/>
        <end position="344"/>
    </location>
</feature>
<feature type="transmembrane region" description="Helical" evidence="8">
    <location>
        <begin position="390"/>
        <end position="409"/>
    </location>
</feature>
<feature type="transmembrane region" description="Helical" evidence="8">
    <location>
        <begin position="128"/>
        <end position="147"/>
    </location>
</feature>
<proteinExistence type="inferred from homology"/>
<feature type="transmembrane region" description="Helical" evidence="8">
    <location>
        <begin position="55"/>
        <end position="78"/>
    </location>
</feature>
<evidence type="ECO:0000259" key="9">
    <source>
        <dbReference type="Pfam" id="PF00361"/>
    </source>
</evidence>
<gene>
    <name evidence="10" type="ORF">M0H32_11290</name>
</gene>
<feature type="transmembrane region" description="Helical" evidence="8">
    <location>
        <begin position="261"/>
        <end position="287"/>
    </location>
</feature>
<feature type="domain" description="NADH:quinone oxidoreductase/Mrp antiporter transmembrane" evidence="9">
    <location>
        <begin position="149"/>
        <end position="441"/>
    </location>
</feature>
<dbReference type="NCBIfam" id="NF009306">
    <property type="entry name" value="PRK12663.1"/>
    <property type="match status" value="1"/>
</dbReference>
<organism evidence="10 11">
    <name type="scientific">Roseibium sediminicola</name>
    <dbReference type="NCBI Taxonomy" id="2933272"/>
    <lineage>
        <taxon>Bacteria</taxon>
        <taxon>Pseudomonadati</taxon>
        <taxon>Pseudomonadota</taxon>
        <taxon>Alphaproteobacteria</taxon>
        <taxon>Hyphomicrobiales</taxon>
        <taxon>Stappiaceae</taxon>
        <taxon>Roseibium</taxon>
    </lineage>
</organism>
<evidence type="ECO:0000256" key="1">
    <source>
        <dbReference type="ARBA" id="ARBA00004651"/>
    </source>
</evidence>
<keyword evidence="3" id="KW-1003">Cell membrane</keyword>
<keyword evidence="6 8" id="KW-0472">Membrane</keyword>
<dbReference type="RefSeq" id="WP_248153941.1">
    <property type="nucleotide sequence ID" value="NZ_JALNMJ010000006.1"/>
</dbReference>
<dbReference type="EMBL" id="JALNMJ010000006">
    <property type="protein sequence ID" value="MCK7612747.1"/>
    <property type="molecule type" value="Genomic_DNA"/>
</dbReference>
<dbReference type="Pfam" id="PF00361">
    <property type="entry name" value="Proton_antipo_M"/>
    <property type="match status" value="1"/>
</dbReference>
<feature type="transmembrane region" description="Helical" evidence="8">
    <location>
        <begin position="350"/>
        <end position="369"/>
    </location>
</feature>
<evidence type="ECO:0000256" key="6">
    <source>
        <dbReference type="ARBA" id="ARBA00023136"/>
    </source>
</evidence>
<feature type="transmembrane region" description="Helical" evidence="8">
    <location>
        <begin position="293"/>
        <end position="315"/>
    </location>
</feature>
<dbReference type="PANTHER" id="PTHR42703:SF1">
    <property type="entry name" value="NA(+)_H(+) ANTIPORTER SUBUNIT D1"/>
    <property type="match status" value="1"/>
</dbReference>
<evidence type="ECO:0000313" key="11">
    <source>
        <dbReference type="Proteomes" id="UP001431221"/>
    </source>
</evidence>
<keyword evidence="4 7" id="KW-0812">Transmembrane</keyword>
<feature type="transmembrane region" description="Helical" evidence="8">
    <location>
        <begin position="429"/>
        <end position="454"/>
    </location>
</feature>
<feature type="transmembrane region" description="Helical" evidence="8">
    <location>
        <begin position="153"/>
        <end position="171"/>
    </location>
</feature>
<keyword evidence="11" id="KW-1185">Reference proteome</keyword>
<feature type="transmembrane region" description="Helical" evidence="8">
    <location>
        <begin position="183"/>
        <end position="205"/>
    </location>
</feature>
<feature type="transmembrane region" description="Helical" evidence="8">
    <location>
        <begin position="90"/>
        <end position="116"/>
    </location>
</feature>
<dbReference type="InterPro" id="IPR001750">
    <property type="entry name" value="ND/Mrp_TM"/>
</dbReference>
<evidence type="ECO:0000313" key="10">
    <source>
        <dbReference type="EMBL" id="MCK7612747.1"/>
    </source>
</evidence>
<evidence type="ECO:0000256" key="2">
    <source>
        <dbReference type="ARBA" id="ARBA00005346"/>
    </source>
</evidence>
<keyword evidence="5 8" id="KW-1133">Transmembrane helix</keyword>
<protein>
    <submittedName>
        <fullName evidence="10">Na+/H+ antiporter subunit D</fullName>
    </submittedName>
</protein>
<dbReference type="PANTHER" id="PTHR42703">
    <property type="entry name" value="NADH DEHYDROGENASE"/>
    <property type="match status" value="1"/>
</dbReference>
<feature type="transmembrane region" description="Helical" evidence="8">
    <location>
        <begin position="225"/>
        <end position="249"/>
    </location>
</feature>
<reference evidence="10" key="1">
    <citation type="submission" date="2022-04" db="EMBL/GenBank/DDBJ databases">
        <title>Roseibium sp. CAU 1639 isolated from mud.</title>
        <authorList>
            <person name="Kim W."/>
        </authorList>
    </citation>
    <scope>NUCLEOTIDE SEQUENCE</scope>
    <source>
        <strain evidence="10">CAU 1639</strain>
    </source>
</reference>